<dbReference type="AlphaFoldDB" id="A0A9P6AKJ3"/>
<dbReference type="Proteomes" id="UP000886523">
    <property type="component" value="Unassembled WGS sequence"/>
</dbReference>
<dbReference type="EMBL" id="MU129086">
    <property type="protein sequence ID" value="KAF9507257.1"/>
    <property type="molecule type" value="Genomic_DNA"/>
</dbReference>
<keyword evidence="2" id="KW-1185">Reference proteome</keyword>
<sequence length="167" mass="18520">MDVTPDSREDWMVMNGLDDDFQTASSWLNEQRRTWFVGREVARIKTWAQNVRERVVRNAVAMATIAPALERVRWMPYKEDITSCPWPPGADCGDGDFVFDIIVQRPGSCGATTQLAADVEIGGGIRRVSRSVQCAGIASPRDAAEIPFGSLYSVEWAAEERVQSPVA</sequence>
<dbReference type="OrthoDB" id="3331008at2759"/>
<evidence type="ECO:0000313" key="2">
    <source>
        <dbReference type="Proteomes" id="UP000886523"/>
    </source>
</evidence>
<name>A0A9P6AKJ3_9AGAM</name>
<organism evidence="1 2">
    <name type="scientific">Hydnum rufescens UP504</name>
    <dbReference type="NCBI Taxonomy" id="1448309"/>
    <lineage>
        <taxon>Eukaryota</taxon>
        <taxon>Fungi</taxon>
        <taxon>Dikarya</taxon>
        <taxon>Basidiomycota</taxon>
        <taxon>Agaricomycotina</taxon>
        <taxon>Agaricomycetes</taxon>
        <taxon>Cantharellales</taxon>
        <taxon>Hydnaceae</taxon>
        <taxon>Hydnum</taxon>
    </lineage>
</organism>
<proteinExistence type="predicted"/>
<comment type="caution">
    <text evidence="1">The sequence shown here is derived from an EMBL/GenBank/DDBJ whole genome shotgun (WGS) entry which is preliminary data.</text>
</comment>
<gene>
    <name evidence="1" type="ORF">BS47DRAFT_321624</name>
</gene>
<protein>
    <submittedName>
        <fullName evidence="1">Uncharacterized protein</fullName>
    </submittedName>
</protein>
<accession>A0A9P6AKJ3</accession>
<evidence type="ECO:0000313" key="1">
    <source>
        <dbReference type="EMBL" id="KAF9507257.1"/>
    </source>
</evidence>
<reference evidence="1" key="1">
    <citation type="journal article" date="2020" name="Nat. Commun.">
        <title>Large-scale genome sequencing of mycorrhizal fungi provides insights into the early evolution of symbiotic traits.</title>
        <authorList>
            <person name="Miyauchi S."/>
            <person name="Kiss E."/>
            <person name="Kuo A."/>
            <person name="Drula E."/>
            <person name="Kohler A."/>
            <person name="Sanchez-Garcia M."/>
            <person name="Morin E."/>
            <person name="Andreopoulos B."/>
            <person name="Barry K.W."/>
            <person name="Bonito G."/>
            <person name="Buee M."/>
            <person name="Carver A."/>
            <person name="Chen C."/>
            <person name="Cichocki N."/>
            <person name="Clum A."/>
            <person name="Culley D."/>
            <person name="Crous P.W."/>
            <person name="Fauchery L."/>
            <person name="Girlanda M."/>
            <person name="Hayes R.D."/>
            <person name="Keri Z."/>
            <person name="LaButti K."/>
            <person name="Lipzen A."/>
            <person name="Lombard V."/>
            <person name="Magnuson J."/>
            <person name="Maillard F."/>
            <person name="Murat C."/>
            <person name="Nolan M."/>
            <person name="Ohm R.A."/>
            <person name="Pangilinan J."/>
            <person name="Pereira M.F."/>
            <person name="Perotto S."/>
            <person name="Peter M."/>
            <person name="Pfister S."/>
            <person name="Riley R."/>
            <person name="Sitrit Y."/>
            <person name="Stielow J.B."/>
            <person name="Szollosi G."/>
            <person name="Zifcakova L."/>
            <person name="Stursova M."/>
            <person name="Spatafora J.W."/>
            <person name="Tedersoo L."/>
            <person name="Vaario L.M."/>
            <person name="Yamada A."/>
            <person name="Yan M."/>
            <person name="Wang P."/>
            <person name="Xu J."/>
            <person name="Bruns T."/>
            <person name="Baldrian P."/>
            <person name="Vilgalys R."/>
            <person name="Dunand C."/>
            <person name="Henrissat B."/>
            <person name="Grigoriev I.V."/>
            <person name="Hibbett D."/>
            <person name="Nagy L.G."/>
            <person name="Martin F.M."/>
        </authorList>
    </citation>
    <scope>NUCLEOTIDE SEQUENCE</scope>
    <source>
        <strain evidence="1">UP504</strain>
    </source>
</reference>